<dbReference type="InterPro" id="IPR001926">
    <property type="entry name" value="TrpB-like_PALP"/>
</dbReference>
<evidence type="ECO:0000256" key="1">
    <source>
        <dbReference type="ARBA" id="ARBA00001933"/>
    </source>
</evidence>
<evidence type="ECO:0000256" key="2">
    <source>
        <dbReference type="ARBA" id="ARBA00007103"/>
    </source>
</evidence>
<comment type="cofactor">
    <cofactor evidence="1">
        <name>pyridoxal 5'-phosphate</name>
        <dbReference type="ChEBI" id="CHEBI:597326"/>
    </cofactor>
</comment>
<sequence length="338" mass="37260">MTHSIFIFPRDNSMNNACNILDTIGNTPLVKLEKICPQPHINMYAKLEYFNPGLSIKDRIVKHIIEEAEKSGELKPGGTIIENTSGNTGAAVAMIAAIKGYKAILTMPDKVSMEKQNTLRALGAEVVVCPTEALPGKPDHYVQKARDLAASTPNSFMINQYDNLKNREAHYLTTGPEIWEQTSGNIDYFVAGGSTGGTVSGTGKYLKEKNKDLKIVVPDPFGSIFYKYFHTKEIDENEIGSYFVEGVGEDHLTKCMDFDVVDEMMQYNDKQAFAACRDLAEKEGILVGGSSGGNMWACLELAKRISTPCTIVTVFPDSGVKYLSKVFDGEWLKSKDLL</sequence>
<reference evidence="5 6" key="1">
    <citation type="submission" date="2019-08" db="EMBL/GenBank/DDBJ databases">
        <title>Complete genome sequence of Candidatus Uab amorphum.</title>
        <authorList>
            <person name="Shiratori T."/>
            <person name="Suzuki S."/>
            <person name="Kakizawa Y."/>
            <person name="Ishida K."/>
        </authorList>
    </citation>
    <scope>NUCLEOTIDE SEQUENCE [LARGE SCALE GENOMIC DNA]</scope>
    <source>
        <strain evidence="5 6">SRT547</strain>
    </source>
</reference>
<dbReference type="PANTHER" id="PTHR10314">
    <property type="entry name" value="CYSTATHIONINE BETA-SYNTHASE"/>
    <property type="match status" value="1"/>
</dbReference>
<dbReference type="Pfam" id="PF00291">
    <property type="entry name" value="PALP"/>
    <property type="match status" value="1"/>
</dbReference>
<dbReference type="Gene3D" id="3.40.50.1100">
    <property type="match status" value="2"/>
</dbReference>
<protein>
    <submittedName>
        <fullName evidence="5">Pyridoxal-5'-phosphate-dependent protein</fullName>
    </submittedName>
</protein>
<accession>A0A5S9INA7</accession>
<dbReference type="Proteomes" id="UP000326354">
    <property type="component" value="Chromosome"/>
</dbReference>
<dbReference type="InterPro" id="IPR036052">
    <property type="entry name" value="TrpB-like_PALP_sf"/>
</dbReference>
<dbReference type="AlphaFoldDB" id="A0A5S9INA7"/>
<evidence type="ECO:0000313" key="6">
    <source>
        <dbReference type="Proteomes" id="UP000326354"/>
    </source>
</evidence>
<dbReference type="GO" id="GO:0044272">
    <property type="term" value="P:sulfur compound biosynthetic process"/>
    <property type="evidence" value="ECO:0007669"/>
    <property type="project" value="UniProtKB-ARBA"/>
</dbReference>
<dbReference type="CDD" id="cd01561">
    <property type="entry name" value="CBS_like"/>
    <property type="match status" value="1"/>
</dbReference>
<keyword evidence="6" id="KW-1185">Reference proteome</keyword>
<dbReference type="FunFam" id="3.40.50.1100:FF:000118">
    <property type="entry name" value="Related to CYS4-cystathionine beta-synthase"/>
    <property type="match status" value="1"/>
</dbReference>
<dbReference type="FunFam" id="3.40.50.1100:FF:000003">
    <property type="entry name" value="Cystathionine beta-synthase"/>
    <property type="match status" value="1"/>
</dbReference>
<evidence type="ECO:0000256" key="3">
    <source>
        <dbReference type="ARBA" id="ARBA00022898"/>
    </source>
</evidence>
<organism evidence="5 6">
    <name type="scientific">Uabimicrobium amorphum</name>
    <dbReference type="NCBI Taxonomy" id="2596890"/>
    <lineage>
        <taxon>Bacteria</taxon>
        <taxon>Pseudomonadati</taxon>
        <taxon>Planctomycetota</taxon>
        <taxon>Candidatus Uabimicrobiia</taxon>
        <taxon>Candidatus Uabimicrobiales</taxon>
        <taxon>Candidatus Uabimicrobiaceae</taxon>
        <taxon>Candidatus Uabimicrobium</taxon>
    </lineage>
</organism>
<dbReference type="EMBL" id="AP019860">
    <property type="protein sequence ID" value="BBM83695.1"/>
    <property type="molecule type" value="Genomic_DNA"/>
</dbReference>
<comment type="similarity">
    <text evidence="2">Belongs to the cysteine synthase/cystathionine beta-synthase family.</text>
</comment>
<name>A0A5S9INA7_UABAM</name>
<dbReference type="KEGG" id="uam:UABAM_02048"/>
<dbReference type="SUPFAM" id="SSF53686">
    <property type="entry name" value="Tryptophan synthase beta subunit-like PLP-dependent enzymes"/>
    <property type="match status" value="1"/>
</dbReference>
<gene>
    <name evidence="5" type="ORF">UABAM_02048</name>
</gene>
<proteinExistence type="inferred from homology"/>
<dbReference type="GO" id="GO:0006534">
    <property type="term" value="P:cysteine metabolic process"/>
    <property type="evidence" value="ECO:0007669"/>
    <property type="project" value="UniProtKB-ARBA"/>
</dbReference>
<feature type="domain" description="Tryptophan synthase beta chain-like PALP" evidence="4">
    <location>
        <begin position="21"/>
        <end position="317"/>
    </location>
</feature>
<dbReference type="GO" id="GO:0009069">
    <property type="term" value="P:serine family amino acid metabolic process"/>
    <property type="evidence" value="ECO:0007669"/>
    <property type="project" value="UniProtKB-ARBA"/>
</dbReference>
<keyword evidence="3" id="KW-0663">Pyridoxal phosphate</keyword>
<evidence type="ECO:0000313" key="5">
    <source>
        <dbReference type="EMBL" id="BBM83695.1"/>
    </source>
</evidence>
<evidence type="ECO:0000259" key="4">
    <source>
        <dbReference type="Pfam" id="PF00291"/>
    </source>
</evidence>
<dbReference type="InterPro" id="IPR050214">
    <property type="entry name" value="Cys_Synth/Cystath_Beta-Synth"/>
</dbReference>